<comment type="caution">
    <text evidence="2">The sequence shown here is derived from an EMBL/GenBank/DDBJ whole genome shotgun (WGS) entry which is preliminary data.</text>
</comment>
<evidence type="ECO:0000313" key="3">
    <source>
        <dbReference type="Proteomes" id="UP000827092"/>
    </source>
</evidence>
<feature type="compositionally biased region" description="Polar residues" evidence="1">
    <location>
        <begin position="37"/>
        <end position="52"/>
    </location>
</feature>
<name>A0AAV6URH4_9ARAC</name>
<dbReference type="AlphaFoldDB" id="A0AAV6URH4"/>
<feature type="region of interest" description="Disordered" evidence="1">
    <location>
        <begin position="1"/>
        <end position="57"/>
    </location>
</feature>
<accession>A0AAV6URH4</accession>
<reference evidence="2 3" key="1">
    <citation type="journal article" date="2022" name="Nat. Ecol. Evol.">
        <title>A masculinizing supergene underlies an exaggerated male reproductive morph in a spider.</title>
        <authorList>
            <person name="Hendrickx F."/>
            <person name="De Corte Z."/>
            <person name="Sonet G."/>
            <person name="Van Belleghem S.M."/>
            <person name="Kostlbacher S."/>
            <person name="Vangestel C."/>
        </authorList>
    </citation>
    <scope>NUCLEOTIDE SEQUENCE [LARGE SCALE GENOMIC DNA]</scope>
    <source>
        <strain evidence="2">W744_W776</strain>
    </source>
</reference>
<sequence length="86" mass="9367">MHRNSGLKLTDRAPSCLTRDCGPRSPRTRSGTPRLAASQNSSLRAVSSTTVASELVRHKKEEQATGYFLSSKDPLKNSLAHGHYTS</sequence>
<organism evidence="2 3">
    <name type="scientific">Oedothorax gibbosus</name>
    <dbReference type="NCBI Taxonomy" id="931172"/>
    <lineage>
        <taxon>Eukaryota</taxon>
        <taxon>Metazoa</taxon>
        <taxon>Ecdysozoa</taxon>
        <taxon>Arthropoda</taxon>
        <taxon>Chelicerata</taxon>
        <taxon>Arachnida</taxon>
        <taxon>Araneae</taxon>
        <taxon>Araneomorphae</taxon>
        <taxon>Entelegynae</taxon>
        <taxon>Araneoidea</taxon>
        <taxon>Linyphiidae</taxon>
        <taxon>Erigoninae</taxon>
        <taxon>Oedothorax</taxon>
    </lineage>
</organism>
<proteinExistence type="predicted"/>
<dbReference type="EMBL" id="JAFNEN010000287">
    <property type="protein sequence ID" value="KAG8186850.1"/>
    <property type="molecule type" value="Genomic_DNA"/>
</dbReference>
<evidence type="ECO:0000313" key="2">
    <source>
        <dbReference type="EMBL" id="KAG8186850.1"/>
    </source>
</evidence>
<dbReference type="Proteomes" id="UP000827092">
    <property type="component" value="Unassembled WGS sequence"/>
</dbReference>
<keyword evidence="3" id="KW-1185">Reference proteome</keyword>
<feature type="compositionally biased region" description="Low complexity" evidence="1">
    <location>
        <begin position="23"/>
        <end position="34"/>
    </location>
</feature>
<evidence type="ECO:0000256" key="1">
    <source>
        <dbReference type="SAM" id="MobiDB-lite"/>
    </source>
</evidence>
<gene>
    <name evidence="2" type="ORF">JTE90_024096</name>
</gene>
<protein>
    <submittedName>
        <fullName evidence="2">Uncharacterized protein</fullName>
    </submittedName>
</protein>